<keyword evidence="3" id="KW-0812">Transmembrane</keyword>
<protein>
    <submittedName>
        <fullName evidence="4">Uncharacterized protein</fullName>
    </submittedName>
</protein>
<feature type="compositionally biased region" description="Low complexity" evidence="2">
    <location>
        <begin position="177"/>
        <end position="190"/>
    </location>
</feature>
<dbReference type="Proteomes" id="UP000000322">
    <property type="component" value="Chromosome"/>
</dbReference>
<evidence type="ECO:0000313" key="5">
    <source>
        <dbReference type="Proteomes" id="UP000000322"/>
    </source>
</evidence>
<evidence type="ECO:0000256" key="1">
    <source>
        <dbReference type="ARBA" id="ARBA00022729"/>
    </source>
</evidence>
<dbReference type="RefSeq" id="WP_012867312.1">
    <property type="nucleotide sequence ID" value="NC_013521.1"/>
</dbReference>
<gene>
    <name evidence="4" type="ordered locus">Sked_23280</name>
</gene>
<proteinExistence type="predicted"/>
<organism evidence="4 5">
    <name type="scientific">Sanguibacter keddieii (strain ATCC 51767 / DSM 10542 / NCFB 3025 / ST-74)</name>
    <dbReference type="NCBI Taxonomy" id="446469"/>
    <lineage>
        <taxon>Bacteria</taxon>
        <taxon>Bacillati</taxon>
        <taxon>Actinomycetota</taxon>
        <taxon>Actinomycetes</taxon>
        <taxon>Micrococcales</taxon>
        <taxon>Sanguibacteraceae</taxon>
        <taxon>Sanguibacter</taxon>
    </lineage>
</organism>
<evidence type="ECO:0000313" key="4">
    <source>
        <dbReference type="EMBL" id="ACZ22243.1"/>
    </source>
</evidence>
<keyword evidence="3" id="KW-1133">Transmembrane helix</keyword>
<reference evidence="4 5" key="1">
    <citation type="journal article" date="2009" name="Stand. Genomic Sci.">
        <title>Complete genome sequence of Sanguibacter keddieii type strain (ST-74).</title>
        <authorList>
            <person name="Ivanova N."/>
            <person name="Sikorski J."/>
            <person name="Sims D."/>
            <person name="Brettin T."/>
            <person name="Detter J.C."/>
            <person name="Han C."/>
            <person name="Lapidus A."/>
            <person name="Copeland A."/>
            <person name="Glavina Del Rio T."/>
            <person name="Nolan M."/>
            <person name="Chen F."/>
            <person name="Lucas S."/>
            <person name="Tice H."/>
            <person name="Cheng J.F."/>
            <person name="Bruce D."/>
            <person name="Goodwin L."/>
            <person name="Pitluck S."/>
            <person name="Pati A."/>
            <person name="Mavromatis K."/>
            <person name="Chen A."/>
            <person name="Palaniappan K."/>
            <person name="D'haeseleer P."/>
            <person name="Chain P."/>
            <person name="Bristow J."/>
            <person name="Eisen J.A."/>
            <person name="Markowitz V."/>
            <person name="Hugenholtz P."/>
            <person name="Goker M."/>
            <person name="Pukall R."/>
            <person name="Klenk H.P."/>
            <person name="Kyrpides N.C."/>
        </authorList>
    </citation>
    <scope>NUCLEOTIDE SEQUENCE [LARGE SCALE GENOMIC DNA]</scope>
    <source>
        <strain evidence="5">ATCC 51767 / DSM 10542 / NCFB 3025 / ST-74</strain>
    </source>
</reference>
<dbReference type="InterPro" id="IPR029050">
    <property type="entry name" value="Immunoprotect_excell_Ig-like"/>
</dbReference>
<keyword evidence="1" id="KW-0732">Signal</keyword>
<feature type="compositionally biased region" description="Gly residues" evidence="2">
    <location>
        <begin position="115"/>
        <end position="136"/>
    </location>
</feature>
<feature type="region of interest" description="Disordered" evidence="2">
    <location>
        <begin position="1"/>
        <end position="139"/>
    </location>
</feature>
<name>D1BJ49_SANKS</name>
<evidence type="ECO:0000256" key="3">
    <source>
        <dbReference type="SAM" id="Phobius"/>
    </source>
</evidence>
<dbReference type="Gene3D" id="2.60.40.1240">
    <property type="match status" value="1"/>
</dbReference>
<sequence length="382" mass="38922">MTARFNPPPGWPPAPAGWTPPPGWSPDPSWPAPPAGWQLWVEDAPGAPQGDDVSRFSKPDPSSAPTTAMPTYQAPGAPGAPNHGAVPPSGPVPTGPGAAWSGSPEAPSWQQQGSQGPGGPGGPNGFGGPGGPGGQQPGRAAGRQWLIPVIIALVAIGAIIAVLFATGVLGGSDEPDASPTSSAPTSASPEPTDEATEEPTDDPTTDDATDEPTVAPSDDASDEPTDEATGSVSGDGGSRTSPLAPGETAPLGDWTVSFAATNSDAWAEISESSSSVSSFYEPADGDSYLMSPLTITYLGEGSEPLYMLDYVFVSSDGVTYKDKCGYVPLPNQLETGQELYTDATVTGNVCVTVPTDKIDGGVWRISGWDRVNKDTEAFFALS</sequence>
<dbReference type="STRING" id="446469.Sked_23280"/>
<keyword evidence="3" id="KW-0472">Membrane</keyword>
<feature type="compositionally biased region" description="Pro residues" evidence="2">
    <location>
        <begin position="1"/>
        <end position="34"/>
    </location>
</feature>
<feature type="compositionally biased region" description="Low complexity" evidence="2">
    <location>
        <begin position="74"/>
        <end position="87"/>
    </location>
</feature>
<accession>D1BJ49</accession>
<dbReference type="KEGG" id="ske:Sked_23280"/>
<feature type="transmembrane region" description="Helical" evidence="3">
    <location>
        <begin position="145"/>
        <end position="169"/>
    </location>
</feature>
<feature type="compositionally biased region" description="Acidic residues" evidence="2">
    <location>
        <begin position="191"/>
        <end position="210"/>
    </location>
</feature>
<keyword evidence="5" id="KW-1185">Reference proteome</keyword>
<dbReference type="EMBL" id="CP001819">
    <property type="protein sequence ID" value="ACZ22243.1"/>
    <property type="molecule type" value="Genomic_DNA"/>
</dbReference>
<dbReference type="HOGENOM" id="CLU_060066_0_0_11"/>
<dbReference type="AlphaFoldDB" id="D1BJ49"/>
<evidence type="ECO:0000256" key="2">
    <source>
        <dbReference type="SAM" id="MobiDB-lite"/>
    </source>
</evidence>
<feature type="region of interest" description="Disordered" evidence="2">
    <location>
        <begin position="173"/>
        <end position="251"/>
    </location>
</feature>